<evidence type="ECO:0000313" key="1">
    <source>
        <dbReference type="EMBL" id="SVC02772.1"/>
    </source>
</evidence>
<dbReference type="EMBL" id="UINC01069414">
    <property type="protein sequence ID" value="SVC02772.1"/>
    <property type="molecule type" value="Genomic_DNA"/>
</dbReference>
<protein>
    <submittedName>
        <fullName evidence="1">Uncharacterized protein</fullName>
    </submittedName>
</protein>
<proteinExistence type="predicted"/>
<organism evidence="1">
    <name type="scientific">marine metagenome</name>
    <dbReference type="NCBI Taxonomy" id="408172"/>
    <lineage>
        <taxon>unclassified sequences</taxon>
        <taxon>metagenomes</taxon>
        <taxon>ecological metagenomes</taxon>
    </lineage>
</organism>
<reference evidence="1" key="1">
    <citation type="submission" date="2018-05" db="EMBL/GenBank/DDBJ databases">
        <authorList>
            <person name="Lanie J.A."/>
            <person name="Ng W.-L."/>
            <person name="Kazmierczak K.M."/>
            <person name="Andrzejewski T.M."/>
            <person name="Davidsen T.M."/>
            <person name="Wayne K.J."/>
            <person name="Tettelin H."/>
            <person name="Glass J.I."/>
            <person name="Rusch D."/>
            <person name="Podicherti R."/>
            <person name="Tsui H.-C.T."/>
            <person name="Winkler M.E."/>
        </authorList>
    </citation>
    <scope>NUCLEOTIDE SEQUENCE</scope>
</reference>
<dbReference type="AlphaFoldDB" id="A0A382IU80"/>
<feature type="non-terminal residue" evidence="1">
    <location>
        <position position="1"/>
    </location>
</feature>
<sequence length="43" mass="5179">QHPTLAQTMGPIGEKRFFQDLVLYPFYMLRLFFTSENRTLKQD</sequence>
<name>A0A382IU80_9ZZZZ</name>
<gene>
    <name evidence="1" type="ORF">METZ01_LOCUS255626</name>
</gene>
<accession>A0A382IU80</accession>